<proteinExistence type="predicted"/>
<name>A0ABU3NIN8_9CHLR</name>
<comment type="caution">
    <text evidence="1">The sequence shown here is derived from an EMBL/GenBank/DDBJ whole genome shotgun (WGS) entry which is preliminary data.</text>
</comment>
<protein>
    <recommendedName>
        <fullName evidence="3">NACHT domain-containing protein</fullName>
    </recommendedName>
</protein>
<reference evidence="1 2" key="1">
    <citation type="submission" date="2023-07" db="EMBL/GenBank/DDBJ databases">
        <title>Novel species of Thermanaerothrix with wide hydrolytic capabilities.</title>
        <authorList>
            <person name="Zayulina K.S."/>
            <person name="Podosokorskaya O.A."/>
            <person name="Elcheninov A.G."/>
        </authorList>
    </citation>
    <scope>NUCLEOTIDE SEQUENCE [LARGE SCALE GENOMIC DNA]</scope>
    <source>
        <strain evidence="1 2">4228-RoL</strain>
    </source>
</reference>
<organism evidence="1 2">
    <name type="scientific">Thermanaerothrix solaris</name>
    <dbReference type="NCBI Taxonomy" id="3058434"/>
    <lineage>
        <taxon>Bacteria</taxon>
        <taxon>Bacillati</taxon>
        <taxon>Chloroflexota</taxon>
        <taxon>Anaerolineae</taxon>
        <taxon>Anaerolineales</taxon>
        <taxon>Anaerolineaceae</taxon>
        <taxon>Thermanaerothrix</taxon>
    </lineage>
</organism>
<accession>A0ABU3NIN8</accession>
<dbReference type="SUPFAM" id="SSF52540">
    <property type="entry name" value="P-loop containing nucleoside triphosphate hydrolases"/>
    <property type="match status" value="1"/>
</dbReference>
<dbReference type="Gene3D" id="3.40.50.300">
    <property type="entry name" value="P-loop containing nucleotide triphosphate hydrolases"/>
    <property type="match status" value="1"/>
</dbReference>
<evidence type="ECO:0008006" key="3">
    <source>
        <dbReference type="Google" id="ProtNLM"/>
    </source>
</evidence>
<dbReference type="EMBL" id="JAUHMF010000001">
    <property type="protein sequence ID" value="MDT8896652.1"/>
    <property type="molecule type" value="Genomic_DNA"/>
</dbReference>
<dbReference type="RefSeq" id="WP_315623076.1">
    <property type="nucleotide sequence ID" value="NZ_JAUHMF010000001.1"/>
</dbReference>
<evidence type="ECO:0000313" key="2">
    <source>
        <dbReference type="Proteomes" id="UP001254165"/>
    </source>
</evidence>
<keyword evidence="2" id="KW-1185">Reference proteome</keyword>
<evidence type="ECO:0000313" key="1">
    <source>
        <dbReference type="EMBL" id="MDT8896652.1"/>
    </source>
</evidence>
<dbReference type="InterPro" id="IPR027417">
    <property type="entry name" value="P-loop_NTPase"/>
</dbReference>
<dbReference type="Proteomes" id="UP001254165">
    <property type="component" value="Unassembled WGS sequence"/>
</dbReference>
<sequence length="1648" mass="189287">MLVEVMDTTKLCRYFPPTPQPEIIRESFLDMIKRLFTDYSVVIVEGEEGIGKTTLLAQFARENPECTLSVFIKPITRSSYDPDQIRLDLLNQANWILTKKEIENLEEIDPKEAWGKTKWKLHQHARNYRRTYYFILDGLTEIPDEDIQYQDMIFDLLPFESGDVFKFLISCDENKLSPKLKKALEKTNYKAFPLPGLGLEEATQFLADFELERDDIKRLYQINKMPGFFASIRRILSSGRTIEEIMADLPKNCPEAFEFEWKKVDTSNKDLLNLLAVLAFSRIDLTVKDIAEIVGIGADKIGDMVSALGFLVLSEDATHIYYVNEHFRKFASAQLSRIKDAIESKIIEFLSNKRDDPRAFAYLPVLYSQTGKYNELLDLLPPSDLAKVLDASQSIILLSEAAKHCALAAQKLNKDGDFVGYALNTSVFLQMLQSDVLESEINALIALRDVQSAIALVERAPSREERFFLLSVLANAKQRHQLDIPGIEDQIKGLYEQIEVSKLGDRAIDIAANLIHVLPNMAFEIVEKTTDSEDDEHALDIAFLKLSLKASRTQGETSSRSDLMDKIQNRIKNPELRRFCNSNITFLDYSASQIIYEAEKAERASEKLFILRPWVLKNRESNDAAEVVEYALNVAISTTEYAPSARDYRELATPLPYIKDTERLRTLIKIFDGQKGTVERLGPIEDYVRLLLTLAAAEKRIDFIACKARLEEAYLYISDIKNLETKSICFARLVSALQFIDPERKLEENDGFHSLVETDLDNAVNKLLSESADHYTVTRGIIRALSKRRPEKALKIATALNGVERRNQAILDLITLYLNVPDERLNLLFIKQCFDQLTNPDYQDRAYLEMISRLSDLDALGSEENRKIARFLLENIRVIKNPAIRCNVCTLALSSLKLFEEHRDSYQNRILELLEASWNQIETQWEKINIGYKIVEALKDTPHLAHKFLENVTNSFQTGKLSADSTAKAYLLSVYLALRAFSGLLPENLDTRDDLNRVLKTIGAVTSRLHRIALYSELALRFKINEEGDKFSEIVRTRIKPEIQNIPAENDHERWIAIYVAAPALYLSHPSSALIELEKLPDDYRDGALSRIANFILFRRLDDEPYNEIKPEPWLKLTYEDIVDVIALLEKIDQDARIFHFVHAIAESVTKDRNKFTSQQRSEIARRIEQIIPQKFPNPKYICHEGYILVSQAQVLRIKPSAKTLDWLNLLERARKIENTADRVFILSQIAESLPNKEFKRKEEILEEAFHQIESIPSIHDQIGRCEVLASIAAEFSSTLAKKYIQFGYQLGYTSKEVDATDQLRELIDFAYKIDPDLAASLASLADDDPARQEARRLMIQRRLEAAKLKDKIIKSEVSNDEVAKQDDDLYIQVAWQLLGSLNAGKIAPIRFERARDYTLKGLRLPITQSYPIFAWLIQNGVSFYQNTPHASEYIRPLFEAAITSCNLILQISEKLSISKEKTLFVSLKDETEKFSRVLEGASTHEAREIIIRWLKEKLSDFLFIADGYFGIEDLWILHEINAVNPNCRVYILTSKEHNEQYRQPWQEEYMNYWRLHISQQEPPPTEIVIVGLKSSGKSPIHDRWLITRDSGLRIGTSLHSIGETRISEITELSRSEANEREVQIRRFVIEKEPMYNGEKILYNSFTL</sequence>
<gene>
    <name evidence="1" type="ORF">QYE77_00105</name>
</gene>